<accession>A0ABD2NSH9</accession>
<dbReference type="Proteomes" id="UP001516400">
    <property type="component" value="Unassembled WGS sequence"/>
</dbReference>
<dbReference type="EMBL" id="JABFTP020000144">
    <property type="protein sequence ID" value="KAL3281676.1"/>
    <property type="molecule type" value="Genomic_DNA"/>
</dbReference>
<protein>
    <submittedName>
        <fullName evidence="1">Uncharacterized protein</fullName>
    </submittedName>
</protein>
<sequence>MDDEIEEIDLDGDLESIFFPKDETFWLETPFIHTRRRLSNVILVPQGVSSHIDKQGDFLNFFNLFISPEIVDIVVNNRNQTDLSWEKWDARDERVVLASVEILDQRYRITTDNFSRLWS</sequence>
<reference evidence="1 2" key="1">
    <citation type="journal article" date="2021" name="BMC Biol.">
        <title>Horizontally acquired antibacterial genes associated with adaptive radiation of ladybird beetles.</title>
        <authorList>
            <person name="Li H.S."/>
            <person name="Tang X.F."/>
            <person name="Huang Y.H."/>
            <person name="Xu Z.Y."/>
            <person name="Chen M.L."/>
            <person name="Du X.Y."/>
            <person name="Qiu B.Y."/>
            <person name="Chen P.T."/>
            <person name="Zhang W."/>
            <person name="Slipinski A."/>
            <person name="Escalona H.E."/>
            <person name="Waterhouse R.M."/>
            <person name="Zwick A."/>
            <person name="Pang H."/>
        </authorList>
    </citation>
    <scope>NUCLEOTIDE SEQUENCE [LARGE SCALE GENOMIC DNA]</scope>
    <source>
        <strain evidence="1">SYSU2018</strain>
    </source>
</reference>
<proteinExistence type="predicted"/>
<keyword evidence="2" id="KW-1185">Reference proteome</keyword>
<name>A0ABD2NSH9_9CUCU</name>
<gene>
    <name evidence="1" type="ORF">HHI36_004882</name>
</gene>
<dbReference type="AlphaFoldDB" id="A0ABD2NSH9"/>
<comment type="caution">
    <text evidence="1">The sequence shown here is derived from an EMBL/GenBank/DDBJ whole genome shotgun (WGS) entry which is preliminary data.</text>
</comment>
<organism evidence="1 2">
    <name type="scientific">Cryptolaemus montrouzieri</name>
    <dbReference type="NCBI Taxonomy" id="559131"/>
    <lineage>
        <taxon>Eukaryota</taxon>
        <taxon>Metazoa</taxon>
        <taxon>Ecdysozoa</taxon>
        <taxon>Arthropoda</taxon>
        <taxon>Hexapoda</taxon>
        <taxon>Insecta</taxon>
        <taxon>Pterygota</taxon>
        <taxon>Neoptera</taxon>
        <taxon>Endopterygota</taxon>
        <taxon>Coleoptera</taxon>
        <taxon>Polyphaga</taxon>
        <taxon>Cucujiformia</taxon>
        <taxon>Coccinelloidea</taxon>
        <taxon>Coccinellidae</taxon>
        <taxon>Scymninae</taxon>
        <taxon>Scymnini</taxon>
        <taxon>Cryptolaemus</taxon>
    </lineage>
</organism>
<evidence type="ECO:0000313" key="1">
    <source>
        <dbReference type="EMBL" id="KAL3281676.1"/>
    </source>
</evidence>
<evidence type="ECO:0000313" key="2">
    <source>
        <dbReference type="Proteomes" id="UP001516400"/>
    </source>
</evidence>